<feature type="transmembrane region" description="Helical" evidence="7">
    <location>
        <begin position="355"/>
        <end position="377"/>
    </location>
</feature>
<keyword evidence="4 7" id="KW-0812">Transmembrane</keyword>
<dbReference type="Proteomes" id="UP000326169">
    <property type="component" value="Unassembled WGS sequence"/>
</dbReference>
<feature type="domain" description="ABC3 transporter permease C-terminal" evidence="8">
    <location>
        <begin position="280"/>
        <end position="386"/>
    </location>
</feature>
<comment type="subcellular location">
    <subcellularLocation>
        <location evidence="1">Cell membrane</location>
        <topology evidence="1">Multi-pass membrane protein</topology>
    </subcellularLocation>
</comment>
<keyword evidence="3" id="KW-1003">Cell membrane</keyword>
<evidence type="ECO:0000259" key="8">
    <source>
        <dbReference type="Pfam" id="PF02687"/>
    </source>
</evidence>
<dbReference type="PANTHER" id="PTHR43738">
    <property type="entry name" value="ABC TRANSPORTER, MEMBRANE PROTEIN"/>
    <property type="match status" value="1"/>
</dbReference>
<gene>
    <name evidence="9" type="ORF">NIES46_20890</name>
</gene>
<keyword evidence="5 7" id="KW-1133">Transmembrane helix</keyword>
<dbReference type="Pfam" id="PF02687">
    <property type="entry name" value="FtsX"/>
    <property type="match status" value="1"/>
</dbReference>
<keyword evidence="6 7" id="KW-0472">Membrane</keyword>
<organism evidence="9 10">
    <name type="scientific">Limnospira platensis NIES-46</name>
    <dbReference type="NCBI Taxonomy" id="1236695"/>
    <lineage>
        <taxon>Bacteria</taxon>
        <taxon>Bacillati</taxon>
        <taxon>Cyanobacteriota</taxon>
        <taxon>Cyanophyceae</taxon>
        <taxon>Oscillatoriophycideae</taxon>
        <taxon>Oscillatoriales</taxon>
        <taxon>Sirenicapillariaceae</taxon>
        <taxon>Limnospira</taxon>
    </lineage>
</organism>
<proteinExistence type="predicted"/>
<dbReference type="EMBL" id="BIMW01000089">
    <property type="protein sequence ID" value="GCE94037.1"/>
    <property type="molecule type" value="Genomic_DNA"/>
</dbReference>
<evidence type="ECO:0000256" key="1">
    <source>
        <dbReference type="ARBA" id="ARBA00004651"/>
    </source>
</evidence>
<accession>A0A5M3T586</accession>
<dbReference type="NCBIfam" id="TIGR01185">
    <property type="entry name" value="devC"/>
    <property type="match status" value="1"/>
</dbReference>
<evidence type="ECO:0000256" key="4">
    <source>
        <dbReference type="ARBA" id="ARBA00022692"/>
    </source>
</evidence>
<name>A0A5M3T586_LIMPL</name>
<keyword evidence="2" id="KW-0813">Transport</keyword>
<sequence>MIKLMQPLQQLARRTPLGWLQLTHDKGRMFVAIAGIAFADILMFMQLGFQTALYNSNTRLHRALEADLVLVSPQALNLTRMSTFTRRRLYQAMNVPGVESVEPVYVALKTWKNPQTQKETAILLLGFNPDKPAFNFIINHPNLPDIKLPDRVLFDREARGNYQEAIISIDRGERVTTEIERRTITIAGLFELGASFAADGSLMTSDQNFLRLMPKQQASSINIGLIKVELGADILEIQALLKAHLPSDDVRVLTKAEFIQFEKNYWTANTPVGFVFNLGVAMGFVVGTIIVYQVLSTDVASHLAEYATFKAMGYRTIYLLSIVFEEALILSLLGFGPGLGISIGLYAITRNATNLPVYITLFRAVQVFILTIIMCTISGAIATRKLQAADPADIF</sequence>
<feature type="transmembrane region" description="Helical" evidence="7">
    <location>
        <begin position="29"/>
        <end position="49"/>
    </location>
</feature>
<dbReference type="RefSeq" id="WP_014277181.1">
    <property type="nucleotide sequence ID" value="NZ_BIMW01000089.1"/>
</dbReference>
<feature type="transmembrane region" description="Helical" evidence="7">
    <location>
        <begin position="316"/>
        <end position="349"/>
    </location>
</feature>
<protein>
    <submittedName>
        <fullName evidence="9">ABC transporter permease protein DevC homolog</fullName>
    </submittedName>
</protein>
<dbReference type="InterPro" id="IPR051125">
    <property type="entry name" value="ABC-4/HrtB_transporter"/>
</dbReference>
<evidence type="ECO:0000313" key="9">
    <source>
        <dbReference type="EMBL" id="GCE94037.1"/>
    </source>
</evidence>
<dbReference type="InterPro" id="IPR005891">
    <property type="entry name" value="DevC"/>
</dbReference>
<comment type="caution">
    <text evidence="9">The sequence shown here is derived from an EMBL/GenBank/DDBJ whole genome shotgun (WGS) entry which is preliminary data.</text>
</comment>
<evidence type="ECO:0000256" key="6">
    <source>
        <dbReference type="ARBA" id="ARBA00023136"/>
    </source>
</evidence>
<evidence type="ECO:0000256" key="2">
    <source>
        <dbReference type="ARBA" id="ARBA00022448"/>
    </source>
</evidence>
<dbReference type="GeneID" id="301682945"/>
<reference evidence="9 10" key="1">
    <citation type="journal article" date="2019" name="J Genomics">
        <title>The Draft Genome of a Hydrogen-producing Cyanobacterium, Arthrospira platensis NIES-46.</title>
        <authorList>
            <person name="Suzuki S."/>
            <person name="Yamaguchi H."/>
            <person name="Kawachi M."/>
        </authorList>
    </citation>
    <scope>NUCLEOTIDE SEQUENCE [LARGE SCALE GENOMIC DNA]</scope>
    <source>
        <strain evidence="9 10">NIES-46</strain>
    </source>
</reference>
<evidence type="ECO:0000313" key="10">
    <source>
        <dbReference type="Proteomes" id="UP000326169"/>
    </source>
</evidence>
<dbReference type="InterPro" id="IPR003838">
    <property type="entry name" value="ABC3_permease_C"/>
</dbReference>
<keyword evidence="10" id="KW-1185">Reference proteome</keyword>
<evidence type="ECO:0000256" key="5">
    <source>
        <dbReference type="ARBA" id="ARBA00022989"/>
    </source>
</evidence>
<dbReference type="PIRSF" id="PIRSF031773">
    <property type="entry name" value="DevC"/>
    <property type="match status" value="1"/>
</dbReference>
<feature type="transmembrane region" description="Helical" evidence="7">
    <location>
        <begin position="274"/>
        <end position="295"/>
    </location>
</feature>
<evidence type="ECO:0000256" key="7">
    <source>
        <dbReference type="SAM" id="Phobius"/>
    </source>
</evidence>
<dbReference type="PANTHER" id="PTHR43738:SF1">
    <property type="entry name" value="HEMIN TRANSPORT SYSTEM PERMEASE PROTEIN HRTB-RELATED"/>
    <property type="match status" value="1"/>
</dbReference>
<evidence type="ECO:0000256" key="3">
    <source>
        <dbReference type="ARBA" id="ARBA00022475"/>
    </source>
</evidence>